<name>A0AA96FFB2_9MICO</name>
<proteinExistence type="predicted"/>
<evidence type="ECO:0000313" key="1">
    <source>
        <dbReference type="EMBL" id="WNM27350.1"/>
    </source>
</evidence>
<dbReference type="EMBL" id="CP134880">
    <property type="protein sequence ID" value="WNM27350.1"/>
    <property type="molecule type" value="Genomic_DNA"/>
</dbReference>
<dbReference type="Proteomes" id="UP001303408">
    <property type="component" value="Chromosome"/>
</dbReference>
<sequence>MTDTDDTDQRRTIRLTIELPDGATNLIEDGDAVHSQLSDDEVAELRANPVKHAALQTALAEADAGDVSSADEVRAALEARSTSERH</sequence>
<dbReference type="AlphaFoldDB" id="A0AA96FFB2"/>
<protein>
    <submittedName>
        <fullName evidence="1">Uncharacterized protein</fullName>
    </submittedName>
</protein>
<organism evidence="1">
    <name type="scientific">Demequina capsici</name>
    <dbReference type="NCBI Taxonomy" id="3075620"/>
    <lineage>
        <taxon>Bacteria</taxon>
        <taxon>Bacillati</taxon>
        <taxon>Actinomycetota</taxon>
        <taxon>Actinomycetes</taxon>
        <taxon>Micrococcales</taxon>
        <taxon>Demequinaceae</taxon>
        <taxon>Demequina</taxon>
    </lineage>
</organism>
<gene>
    <name evidence="1" type="ORF">RN607_14295</name>
</gene>
<accession>A0AA96FFB2</accession>
<dbReference type="KEGG" id="dcp:RN607_14295"/>
<reference evidence="1" key="1">
    <citation type="submission" date="2023-09" db="EMBL/GenBank/DDBJ databases">
        <title>Demequina sp. a novel bacteria isolated from Capsicum annuum.</title>
        <authorList>
            <person name="Humaira Z."/>
            <person name="Lee J."/>
            <person name="Cho D."/>
        </authorList>
    </citation>
    <scope>NUCLEOTIDE SEQUENCE</scope>
    <source>
        <strain evidence="1">PMTSA13</strain>
    </source>
</reference>
<dbReference type="RefSeq" id="WP_313543338.1">
    <property type="nucleotide sequence ID" value="NZ_CP134880.1"/>
</dbReference>